<name>A0ABN2W9G8_9ACTN</name>
<dbReference type="SUPFAM" id="SSF46894">
    <property type="entry name" value="C-terminal effector domain of the bipartite response regulators"/>
    <property type="match status" value="1"/>
</dbReference>
<dbReference type="InterPro" id="IPR016032">
    <property type="entry name" value="Sig_transdc_resp-reg_C-effctor"/>
</dbReference>
<keyword evidence="6" id="KW-0732">Signal</keyword>
<sequence>MIAGTRPRLLLALLLLHAPTAVSSRRILDDLWSGAPAKNPPAALHTTVAKLRRTLQPHAPGLVVTAPAGYRLNLEGHTLDVHEFEAGVARARTTADPGQRAALLRGALARWTGEPLAGLPALPFVQAERARLEALWLAALEDRAEAELTAGPTPGADLSALVETVRAAAAARPQRERLQALLIRALHRCGRQAEALEVYGAARAYLRGRLGIEPGPELREAQRAVLHGLTGPETGPHRAPIPAPAQSPAQSPERPPAQPPAAPYPAVELHMAPETRTAAPEVLAVPPDGLDVRTGSFVGRSAELADISARLEQSRLVTVVGAAGIGKTRLACVAAARAQAAGATVWRVDLVPCAPGAPEDVPEAVAARLRIPSAGPVRPGEAARERMRAVVERSASPLLLLDNCEHVVAAVGELVVGLLADCPGLRILATSRESLGVTDESRLPLAELSPDDAERLFRDRLLRLAPDAERAAASDDVREVCEAVGRMPLGIELVAPKAASAPLPAIGAQLRSQRGLLDAPLRSADARHLTLRAAIDWSYGLLTDGERAVLRALSVFSAPFPQGAAEAVAGPAAAAALPRLAEKSLVVYDPGRPQGPARGSGPRYRMLVPLRQYARAELAARGEEAPVRHRHASWVAALAERSAAAWRTGGYAAAFAETDAASAEISACLDWLQDGGGAATPADAAAARALAGRTATRLALYWSAAGQGEEGHQRLGRALEDAAGDEDWFPEALAWCGWLAVNIRQDEEEAAELLRRAVPAADKTGDPAVVTLVGALALTAHVRQERLAEARDVARRTGPALDGRAHRWETGIWRLFHSELLVAEGAHAPALTSALTARELLAPLDPHSAATAGTMVGMAYERLGERALSLRAFHAAHDELRALGSEHEAAYLQAVLACAAVGDADWEGAAAHADALEDHARESTERYFLAKAETVRALIAHARGAPERAEALLARSAERYEAANRPECAAHDLTRLGTLAAERGEEVLAQVRWENALDTARRSGRRYAEIRPLRALVALREARHDDEGAAELRDRLAAAQRDASACRTTECPFHLAVPEGQAR</sequence>
<evidence type="ECO:0000256" key="6">
    <source>
        <dbReference type="SAM" id="SignalP"/>
    </source>
</evidence>
<dbReference type="InterPro" id="IPR011990">
    <property type="entry name" value="TPR-like_helical_dom_sf"/>
</dbReference>
<dbReference type="CDD" id="cd15831">
    <property type="entry name" value="BTAD"/>
    <property type="match status" value="1"/>
</dbReference>
<proteinExistence type="inferred from homology"/>
<comment type="similarity">
    <text evidence="1">Belongs to the AfsR/DnrI/RedD regulatory family.</text>
</comment>
<evidence type="ECO:0000256" key="5">
    <source>
        <dbReference type="SAM" id="MobiDB-lite"/>
    </source>
</evidence>
<feature type="chain" id="PRO_5046614841" description="OmpR/PhoB-type domain-containing protein" evidence="6">
    <location>
        <begin position="24"/>
        <end position="1063"/>
    </location>
</feature>
<protein>
    <recommendedName>
        <fullName evidence="7">OmpR/PhoB-type domain-containing protein</fullName>
    </recommendedName>
</protein>
<dbReference type="SUPFAM" id="SSF52540">
    <property type="entry name" value="P-loop containing nucleoside triphosphate hydrolases"/>
    <property type="match status" value="1"/>
</dbReference>
<dbReference type="PANTHER" id="PTHR47691">
    <property type="entry name" value="REGULATOR-RELATED"/>
    <property type="match status" value="1"/>
</dbReference>
<keyword evidence="9" id="KW-1185">Reference proteome</keyword>
<dbReference type="SMART" id="SM01043">
    <property type="entry name" value="BTAD"/>
    <property type="match status" value="1"/>
</dbReference>
<dbReference type="InterPro" id="IPR036388">
    <property type="entry name" value="WH-like_DNA-bd_sf"/>
</dbReference>
<dbReference type="PROSITE" id="PS51755">
    <property type="entry name" value="OMPR_PHOB"/>
    <property type="match status" value="1"/>
</dbReference>
<dbReference type="InterPro" id="IPR005158">
    <property type="entry name" value="BTAD"/>
</dbReference>
<comment type="caution">
    <text evidence="8">The sequence shown here is derived from an EMBL/GenBank/DDBJ whole genome shotgun (WGS) entry which is preliminary data.</text>
</comment>
<keyword evidence="3 4" id="KW-0238">DNA-binding</keyword>
<accession>A0ABN2W9G8</accession>
<dbReference type="PANTHER" id="PTHR47691:SF3">
    <property type="entry name" value="HTH-TYPE TRANSCRIPTIONAL REGULATOR RV0890C-RELATED"/>
    <property type="match status" value="1"/>
</dbReference>
<evidence type="ECO:0000256" key="2">
    <source>
        <dbReference type="ARBA" id="ARBA00023012"/>
    </source>
</evidence>
<dbReference type="SUPFAM" id="SSF48452">
    <property type="entry name" value="TPR-like"/>
    <property type="match status" value="2"/>
</dbReference>
<dbReference type="Gene3D" id="3.40.50.300">
    <property type="entry name" value="P-loop containing nucleotide triphosphate hydrolases"/>
    <property type="match status" value="1"/>
</dbReference>
<evidence type="ECO:0000256" key="4">
    <source>
        <dbReference type="PROSITE-ProRule" id="PRU01091"/>
    </source>
</evidence>
<organism evidence="8 9">
    <name type="scientific">Streptomyces albiaxialis</name>
    <dbReference type="NCBI Taxonomy" id="329523"/>
    <lineage>
        <taxon>Bacteria</taxon>
        <taxon>Bacillati</taxon>
        <taxon>Actinomycetota</taxon>
        <taxon>Actinomycetes</taxon>
        <taxon>Kitasatosporales</taxon>
        <taxon>Streptomycetaceae</taxon>
        <taxon>Streptomyces</taxon>
    </lineage>
</organism>
<gene>
    <name evidence="8" type="ORF">GCM10009801_49320</name>
</gene>
<dbReference type="Gene3D" id="1.10.10.10">
    <property type="entry name" value="Winged helix-like DNA-binding domain superfamily/Winged helix DNA-binding domain"/>
    <property type="match status" value="1"/>
</dbReference>
<dbReference type="Proteomes" id="UP001500016">
    <property type="component" value="Unassembled WGS sequence"/>
</dbReference>
<dbReference type="Gene3D" id="1.25.40.10">
    <property type="entry name" value="Tetratricopeptide repeat domain"/>
    <property type="match status" value="1"/>
</dbReference>
<feature type="DNA-binding region" description="OmpR/PhoB-type" evidence="4">
    <location>
        <begin position="1"/>
        <end position="74"/>
    </location>
</feature>
<keyword evidence="2" id="KW-0902">Two-component regulatory system</keyword>
<dbReference type="EMBL" id="BAAAPE010000013">
    <property type="protein sequence ID" value="GAA2086753.1"/>
    <property type="molecule type" value="Genomic_DNA"/>
</dbReference>
<feature type="signal peptide" evidence="6">
    <location>
        <begin position="1"/>
        <end position="23"/>
    </location>
</feature>
<evidence type="ECO:0000259" key="7">
    <source>
        <dbReference type="PROSITE" id="PS51755"/>
    </source>
</evidence>
<dbReference type="SMART" id="SM00862">
    <property type="entry name" value="Trans_reg_C"/>
    <property type="match status" value="1"/>
</dbReference>
<feature type="domain" description="OmpR/PhoB-type" evidence="7">
    <location>
        <begin position="1"/>
        <end position="74"/>
    </location>
</feature>
<evidence type="ECO:0000313" key="8">
    <source>
        <dbReference type="EMBL" id="GAA2086753.1"/>
    </source>
</evidence>
<feature type="region of interest" description="Disordered" evidence="5">
    <location>
        <begin position="229"/>
        <end position="264"/>
    </location>
</feature>
<evidence type="ECO:0000313" key="9">
    <source>
        <dbReference type="Proteomes" id="UP001500016"/>
    </source>
</evidence>
<evidence type="ECO:0000256" key="3">
    <source>
        <dbReference type="ARBA" id="ARBA00023125"/>
    </source>
</evidence>
<dbReference type="InterPro" id="IPR027417">
    <property type="entry name" value="P-loop_NTPase"/>
</dbReference>
<dbReference type="InterPro" id="IPR001867">
    <property type="entry name" value="OmpR/PhoB-type_DNA-bd"/>
</dbReference>
<evidence type="ECO:0000256" key="1">
    <source>
        <dbReference type="ARBA" id="ARBA00005820"/>
    </source>
</evidence>
<dbReference type="Pfam" id="PF03704">
    <property type="entry name" value="BTAD"/>
    <property type="match status" value="1"/>
</dbReference>
<reference evidence="8 9" key="1">
    <citation type="journal article" date="2019" name="Int. J. Syst. Evol. Microbiol.">
        <title>The Global Catalogue of Microorganisms (GCM) 10K type strain sequencing project: providing services to taxonomists for standard genome sequencing and annotation.</title>
        <authorList>
            <consortium name="The Broad Institute Genomics Platform"/>
            <consortium name="The Broad Institute Genome Sequencing Center for Infectious Disease"/>
            <person name="Wu L."/>
            <person name="Ma J."/>
        </authorList>
    </citation>
    <scope>NUCLEOTIDE SEQUENCE [LARGE SCALE GENOMIC DNA]</scope>
    <source>
        <strain evidence="8 9">JCM 15478</strain>
    </source>
</reference>
<feature type="compositionally biased region" description="Pro residues" evidence="5">
    <location>
        <begin position="253"/>
        <end position="263"/>
    </location>
</feature>